<evidence type="ECO:0000256" key="9">
    <source>
        <dbReference type="ARBA" id="ARBA00022989"/>
    </source>
</evidence>
<comment type="similarity">
    <text evidence="3 12">Belongs to the PIGG/PIGN/PIGO family. PIGG subfamily.</text>
</comment>
<reference evidence="15" key="1">
    <citation type="journal article" date="2012" name="G3 (Bethesda)">
        <title>Pichia sorbitophila, an interspecies yeast hybrid reveals early steps of genome resolution following polyploidization.</title>
        <authorList>
            <person name="Leh Louis V."/>
            <person name="Despons L."/>
            <person name="Friedrich A."/>
            <person name="Martin T."/>
            <person name="Durrens P."/>
            <person name="Casaregola S."/>
            <person name="Neuveglise C."/>
            <person name="Fairhead C."/>
            <person name="Marck C."/>
            <person name="Cruz J.A."/>
            <person name="Straub M.L."/>
            <person name="Kugler V."/>
            <person name="Sacerdot C."/>
            <person name="Uzunov Z."/>
            <person name="Thierry A."/>
            <person name="Weiss S."/>
            <person name="Bleykasten C."/>
            <person name="De Montigny J."/>
            <person name="Jacques N."/>
            <person name="Jung P."/>
            <person name="Lemaire M."/>
            <person name="Mallet S."/>
            <person name="Morel G."/>
            <person name="Richard G.F."/>
            <person name="Sarkar A."/>
            <person name="Savel G."/>
            <person name="Schacherer J."/>
            <person name="Seret M.L."/>
            <person name="Talla E."/>
            <person name="Samson G."/>
            <person name="Jubin C."/>
            <person name="Poulain J."/>
            <person name="Vacherie B."/>
            <person name="Barbe V."/>
            <person name="Pelletier E."/>
            <person name="Sherman D.J."/>
            <person name="Westhof E."/>
            <person name="Weissenbach J."/>
            <person name="Baret P.V."/>
            <person name="Wincker P."/>
            <person name="Gaillardin C."/>
            <person name="Dujon B."/>
            <person name="Souciet J.L."/>
        </authorList>
    </citation>
    <scope>NUCLEOTIDE SEQUENCE [LARGE SCALE GENOMIC DNA]</scope>
    <source>
        <strain evidence="15">CBS 270.75 / DBVPG 7215 / KCTC 17166 / NRRL Y-17582</strain>
    </source>
</reference>
<dbReference type="Pfam" id="PF01663">
    <property type="entry name" value="Phosphodiest"/>
    <property type="match status" value="1"/>
</dbReference>
<proteinExistence type="inferred from homology"/>
<dbReference type="Gene3D" id="3.40.720.10">
    <property type="entry name" value="Alkaline Phosphatase, subunit A"/>
    <property type="match status" value="1"/>
</dbReference>
<evidence type="ECO:0000256" key="5">
    <source>
        <dbReference type="ARBA" id="ARBA00022502"/>
    </source>
</evidence>
<evidence type="ECO:0000256" key="3">
    <source>
        <dbReference type="ARBA" id="ARBA00005315"/>
    </source>
</evidence>
<dbReference type="UniPathway" id="UPA00196"/>
<dbReference type="FunFam" id="3.40.720.10:FF:000045">
    <property type="entry name" value="GPI ethanolamine phosphate transferase 2"/>
    <property type="match status" value="1"/>
</dbReference>
<evidence type="ECO:0000259" key="13">
    <source>
        <dbReference type="Pfam" id="PF19316"/>
    </source>
</evidence>
<dbReference type="SUPFAM" id="SSF53649">
    <property type="entry name" value="Alkaline phosphatase-like"/>
    <property type="match status" value="1"/>
</dbReference>
<evidence type="ECO:0000256" key="4">
    <source>
        <dbReference type="ARBA" id="ARBA00020830"/>
    </source>
</evidence>
<dbReference type="InterPro" id="IPR002591">
    <property type="entry name" value="Phosphodiest/P_Trfase"/>
</dbReference>
<keyword evidence="9 12" id="KW-1133">Transmembrane helix</keyword>
<feature type="transmembrane region" description="Helical" evidence="12">
    <location>
        <begin position="627"/>
        <end position="649"/>
    </location>
</feature>
<dbReference type="Pfam" id="PF19316">
    <property type="entry name" value="PIGO_PIGG"/>
    <property type="match status" value="1"/>
</dbReference>
<dbReference type="EMBL" id="CP002502">
    <property type="protein sequence ID" value="AET40668.1"/>
    <property type="molecule type" value="Genomic_DNA"/>
</dbReference>
<feature type="transmembrane region" description="Helical" evidence="12">
    <location>
        <begin position="778"/>
        <end position="796"/>
    </location>
</feature>
<keyword evidence="11" id="KW-0325">Glycoprotein</keyword>
<accession>G8JVI9</accession>
<dbReference type="AlphaFoldDB" id="G8JVI9"/>
<dbReference type="InterPro" id="IPR039527">
    <property type="entry name" value="PIGG/GPI7"/>
</dbReference>
<dbReference type="HOGENOM" id="CLU_004770_0_0_1"/>
<keyword evidence="8 12" id="KW-0256">Endoplasmic reticulum</keyword>
<feature type="transmembrane region" description="Helical" evidence="12">
    <location>
        <begin position="424"/>
        <end position="445"/>
    </location>
</feature>
<sequence>MLFRAISLLICQLVAILTFAIGFFPQKSVLTGDSEFLYMPEEHKPMEPQFEKMVVMVIDALRSDFLFQANVSGFHFVHDLINKGEAWGYTAYSNPPTVTLPRLKGITTGSMPNFLDAILNVAEDDTSSNLKDQDSWLSQLHKHGKRIHFYGDDTWLKLFPSHFFQRSDGTNSFFVSDFEEVDRNVTRHLPYDLSYQEWDILILHYLGLDHIGHKGGSASQFMFPKHIEMDAVIKDIYDAVDERTLVCVLGDHGMNDMGNHGGSSAGETSAAMVFISKKLANYKAPEAQRGVQVPLINSDGDYQYLTRIQQVDIVPTLVSLFNFPIPQNSVGIIIKDFLPLLGTFAEIKVKDNFRQLMKLANNTPEFAGASIDMLLEQMKITQDDLATAATNYNYIFLIIGLSILCFITIIISCEFYRTFKQTKILSLTVAISLSLGLSMFSSSFVEEEHQIWWWILTAAVGISWVMNPSLTWDHFLVSVCARLIRGWNNSGQKYIYENTIYQILERYPNTKWLINAATMFLVAFETVEFNLMTFVSSFVTVTLCLAYKGCWTLVNEGLVPNWLQAFVNMTCSFLIGPDNMLKEALVPLARLCFQSILASIVFRVCYNRFKSSPKTLQSIIPLINTILVLQTSPSNIPLFLLFTVMKIAINRILTNLSSNDLSQISCILSLIMQNFTFFQFGGTNSIATINLTNSYNGVSQSYNIYVVGFLTFISNFAPVIYWSLNLIEVYQEPNKKHTYLVERLPILFHYSVTGVFLLISCLALRYHLFIWSVFSPKLCYYIAWSILINGLLEHLFNPLLLTVTNK</sequence>
<dbReference type="Proteomes" id="UP000006790">
    <property type="component" value="Chromosome 6"/>
</dbReference>
<keyword evidence="5 12" id="KW-0337">GPI-anchor biosynthesis</keyword>
<evidence type="ECO:0000256" key="12">
    <source>
        <dbReference type="RuleBase" id="RU367106"/>
    </source>
</evidence>
<dbReference type="PANTHER" id="PTHR23072">
    <property type="entry name" value="PHOSPHATIDYLINOSITOL GLYCAN-RELATED"/>
    <property type="match status" value="1"/>
</dbReference>
<dbReference type="GO" id="GO:0006506">
    <property type="term" value="P:GPI anchor biosynthetic process"/>
    <property type="evidence" value="ECO:0007669"/>
    <property type="project" value="UniProtKB-UniPathway"/>
</dbReference>
<organism evidence="14 15">
    <name type="scientific">Eremothecium cymbalariae (strain CBS 270.75 / DBVPG 7215 / KCTC 17166 / NRRL Y-17582)</name>
    <name type="common">Yeast</name>
    <dbReference type="NCBI Taxonomy" id="931890"/>
    <lineage>
        <taxon>Eukaryota</taxon>
        <taxon>Fungi</taxon>
        <taxon>Dikarya</taxon>
        <taxon>Ascomycota</taxon>
        <taxon>Saccharomycotina</taxon>
        <taxon>Saccharomycetes</taxon>
        <taxon>Saccharomycetales</taxon>
        <taxon>Saccharomycetaceae</taxon>
        <taxon>Eremothecium</taxon>
    </lineage>
</organism>
<evidence type="ECO:0000313" key="15">
    <source>
        <dbReference type="Proteomes" id="UP000006790"/>
    </source>
</evidence>
<dbReference type="OMA" id="SWNQTGQ"/>
<keyword evidence="10 12" id="KW-0472">Membrane</keyword>
<evidence type="ECO:0000256" key="8">
    <source>
        <dbReference type="ARBA" id="ARBA00022824"/>
    </source>
</evidence>
<feature type="transmembrane region" description="Helical" evidence="12">
    <location>
        <begin position="451"/>
        <end position="467"/>
    </location>
</feature>
<dbReference type="RefSeq" id="XP_003647485.1">
    <property type="nucleotide sequence ID" value="XM_003647437.1"/>
</dbReference>
<gene>
    <name evidence="14" type="ordered locus">Ecym_6288</name>
</gene>
<dbReference type="GO" id="GO:0005886">
    <property type="term" value="C:plasma membrane"/>
    <property type="evidence" value="ECO:0007669"/>
    <property type="project" value="EnsemblFungi"/>
</dbReference>
<evidence type="ECO:0000256" key="2">
    <source>
        <dbReference type="ARBA" id="ARBA00004687"/>
    </source>
</evidence>
<comment type="function">
    <text evidence="12">Ethanolamine phosphate transferase involved in glycosylphosphatidylinositol-anchor biosynthesis. Transfers ethanolamine phosphate to the GPI second mannose.</text>
</comment>
<dbReference type="CDD" id="cd16024">
    <property type="entry name" value="GPI_EPT_2"/>
    <property type="match status" value="1"/>
</dbReference>
<evidence type="ECO:0000313" key="14">
    <source>
        <dbReference type="EMBL" id="AET40668.1"/>
    </source>
</evidence>
<keyword evidence="7 12" id="KW-0812">Transmembrane</keyword>
<dbReference type="GO" id="GO:0005789">
    <property type="term" value="C:endoplasmic reticulum membrane"/>
    <property type="evidence" value="ECO:0007669"/>
    <property type="project" value="UniProtKB-SubCell"/>
</dbReference>
<dbReference type="OrthoDB" id="272139at2759"/>
<keyword evidence="15" id="KW-1185">Reference proteome</keyword>
<dbReference type="InterPro" id="IPR037674">
    <property type="entry name" value="PIG-G_N"/>
</dbReference>
<dbReference type="FunCoup" id="G8JVI9">
    <property type="interactions" value="443"/>
</dbReference>
<name>G8JVI9_ERECY</name>
<evidence type="ECO:0000256" key="10">
    <source>
        <dbReference type="ARBA" id="ARBA00023136"/>
    </source>
</evidence>
<evidence type="ECO:0000256" key="6">
    <source>
        <dbReference type="ARBA" id="ARBA00022679"/>
    </source>
</evidence>
<comment type="subcellular location">
    <subcellularLocation>
        <location evidence="1 12">Endoplasmic reticulum membrane</location>
        <topology evidence="1 12">Multi-pass membrane protein</topology>
    </subcellularLocation>
</comment>
<feature type="transmembrane region" description="Helical" evidence="12">
    <location>
        <begin position="744"/>
        <end position="766"/>
    </location>
</feature>
<keyword evidence="6 12" id="KW-0808">Transferase</keyword>
<comment type="pathway">
    <text evidence="2 12">Glycolipid biosynthesis; glycosylphosphatidylinositol-anchor biosynthesis.</text>
</comment>
<feature type="transmembrane region" description="Helical" evidence="12">
    <location>
        <begin position="702"/>
        <end position="724"/>
    </location>
</feature>
<evidence type="ECO:0000256" key="7">
    <source>
        <dbReference type="ARBA" id="ARBA00022692"/>
    </source>
</evidence>
<dbReference type="STRING" id="931890.G8JVI9"/>
<feature type="domain" description="GPI ethanolamine phosphate transferase 2 C-terminal" evidence="13">
    <location>
        <begin position="389"/>
        <end position="803"/>
    </location>
</feature>
<dbReference type="InterPro" id="IPR017850">
    <property type="entry name" value="Alkaline_phosphatase_core_sf"/>
</dbReference>
<dbReference type="GeneID" id="11472281"/>
<evidence type="ECO:0000256" key="1">
    <source>
        <dbReference type="ARBA" id="ARBA00004477"/>
    </source>
</evidence>
<protein>
    <recommendedName>
        <fullName evidence="4 12">GPI ethanolamine phosphate transferase 2</fullName>
    </recommendedName>
</protein>
<dbReference type="InterPro" id="IPR045687">
    <property type="entry name" value="PIGG/GPI7_C"/>
</dbReference>
<evidence type="ECO:0000256" key="11">
    <source>
        <dbReference type="ARBA" id="ARBA00023180"/>
    </source>
</evidence>
<dbReference type="PANTHER" id="PTHR23072:SF0">
    <property type="entry name" value="GPI ETHANOLAMINE PHOSPHATE TRANSFERASE 2"/>
    <property type="match status" value="1"/>
</dbReference>
<dbReference type="eggNOG" id="KOG2125">
    <property type="taxonomic scope" value="Eukaryota"/>
</dbReference>
<dbReference type="InParanoid" id="G8JVI9"/>
<dbReference type="KEGG" id="erc:Ecym_6288"/>
<dbReference type="GO" id="GO:0051267">
    <property type="term" value="F:CP2 mannose-ethanolamine phosphotransferase activity"/>
    <property type="evidence" value="ECO:0007669"/>
    <property type="project" value="EnsemblFungi"/>
</dbReference>
<feature type="transmembrane region" description="Helical" evidence="12">
    <location>
        <begin position="392"/>
        <end position="412"/>
    </location>
</feature>
<feature type="transmembrane region" description="Helical" evidence="12">
    <location>
        <begin position="584"/>
        <end position="606"/>
    </location>
</feature>